<proteinExistence type="predicted"/>
<evidence type="ECO:0000256" key="1">
    <source>
        <dbReference type="SAM" id="MobiDB-lite"/>
    </source>
</evidence>
<organism evidence="2 3">
    <name type="scientific">Actinacidiphila bryophytorum</name>
    <dbReference type="NCBI Taxonomy" id="1436133"/>
    <lineage>
        <taxon>Bacteria</taxon>
        <taxon>Bacillati</taxon>
        <taxon>Actinomycetota</taxon>
        <taxon>Actinomycetes</taxon>
        <taxon>Kitasatosporales</taxon>
        <taxon>Streptomycetaceae</taxon>
        <taxon>Actinacidiphila</taxon>
    </lineage>
</organism>
<name>A0A9W4H2C4_9ACTN</name>
<gene>
    <name evidence="2" type="ORF">SBRY_40094</name>
</gene>
<protein>
    <submittedName>
        <fullName evidence="2">Uncharacterized protein</fullName>
    </submittedName>
</protein>
<dbReference type="Proteomes" id="UP001153328">
    <property type="component" value="Unassembled WGS sequence"/>
</dbReference>
<keyword evidence="3" id="KW-1185">Reference proteome</keyword>
<accession>A0A9W4H2C4</accession>
<evidence type="ECO:0000313" key="3">
    <source>
        <dbReference type="Proteomes" id="UP001153328"/>
    </source>
</evidence>
<dbReference type="AlphaFoldDB" id="A0A9W4H2C4"/>
<dbReference type="EMBL" id="CAJVAX010000018">
    <property type="protein sequence ID" value="CAG7645194.1"/>
    <property type="molecule type" value="Genomic_DNA"/>
</dbReference>
<comment type="caution">
    <text evidence="2">The sequence shown here is derived from an EMBL/GenBank/DDBJ whole genome shotgun (WGS) entry which is preliminary data.</text>
</comment>
<feature type="region of interest" description="Disordered" evidence="1">
    <location>
        <begin position="1"/>
        <end position="104"/>
    </location>
</feature>
<sequence>MGRRVGRHRRVLPHRDRHRGRPRFARNTDEAPRQGGQPAAQRLHVRYRVDGHRRRHGRGRRQRRHPGITQGHDTRGGLGGLLPRHRGELHRAAADGPGSGLTGE</sequence>
<feature type="compositionally biased region" description="Basic residues" evidence="1">
    <location>
        <begin position="1"/>
        <end position="24"/>
    </location>
</feature>
<reference evidence="2" key="1">
    <citation type="submission" date="2021-06" db="EMBL/GenBank/DDBJ databases">
        <authorList>
            <person name="Arsene-Ploetze F."/>
        </authorList>
    </citation>
    <scope>NUCLEOTIDE SEQUENCE</scope>
    <source>
        <strain evidence="2">SBRY1</strain>
    </source>
</reference>
<feature type="compositionally biased region" description="Basic residues" evidence="1">
    <location>
        <begin position="43"/>
        <end position="66"/>
    </location>
</feature>
<evidence type="ECO:0000313" key="2">
    <source>
        <dbReference type="EMBL" id="CAG7645194.1"/>
    </source>
</evidence>